<dbReference type="Proteomes" id="UP000001058">
    <property type="component" value="Unassembled WGS sequence"/>
</dbReference>
<protein>
    <submittedName>
        <fullName evidence="1">Uncharacterized protein</fullName>
    </submittedName>
</protein>
<dbReference type="KEGG" id="vcn:VOLCADRAFT_92908"/>
<dbReference type="AlphaFoldDB" id="D8U0S5"/>
<dbReference type="OrthoDB" id="544992at2759"/>
<organism evidence="2">
    <name type="scientific">Volvox carteri f. nagariensis</name>
    <dbReference type="NCBI Taxonomy" id="3068"/>
    <lineage>
        <taxon>Eukaryota</taxon>
        <taxon>Viridiplantae</taxon>
        <taxon>Chlorophyta</taxon>
        <taxon>core chlorophytes</taxon>
        <taxon>Chlorophyceae</taxon>
        <taxon>CS clade</taxon>
        <taxon>Chlamydomonadales</taxon>
        <taxon>Volvocaceae</taxon>
        <taxon>Volvox</taxon>
    </lineage>
</organism>
<evidence type="ECO:0000313" key="1">
    <source>
        <dbReference type="EMBL" id="EFJ46691.1"/>
    </source>
</evidence>
<dbReference type="InParanoid" id="D8U0S5"/>
<dbReference type="RefSeq" id="XP_002952220.1">
    <property type="nucleotide sequence ID" value="XM_002952174.1"/>
</dbReference>
<gene>
    <name evidence="1" type="ORF">VOLCADRAFT_92908</name>
</gene>
<dbReference type="InterPro" id="IPR052980">
    <property type="entry name" value="Crinkler_effector"/>
</dbReference>
<name>D8U0S5_VOLCA</name>
<keyword evidence="2" id="KW-1185">Reference proteome</keyword>
<dbReference type="GeneID" id="9628471"/>
<sequence>MADELQLVHQKIKDTKAEVRVVENRLKAVAEQLGAGLSEEIYNRLNSEWKLLMTDLDALRQKENLLLEQRIRSELKGKALYGDRGCRGLGSPIALHARVASGLRVHYIELFVREHEYGGYRHAFPSKEQFWEQLPSATFAMSPEGYEILQLAPGTKLPLPYDVPALLCRPCYRTLSEKIFASVANSGIGKSIFLYYLLHQLACLGKTVVWYGEYLLSVLLYTPNGVFQADSIAAFSEELENPNTWFLCDGVEPVSTAAITVMASLPRSSKYQKYDKEGPIQLWMGPWSVSELKAARDAIFTSVDADELQRLYVRWGGIPDFVLKFANAKFKQQLFDICISASNGMRIYEAVRDIEAASDDILNLLYIQVNEECKKIGVVFGSVEIAQRMQQLLMQRDPLGELLYQCSGDLERDSVWFDDLLYWSAGKPELASLRAQLFESAAHEALCKGGTFRVRSLSNPEQQVSQLKVGQMEQKVVWDSDLKEVNLETTKSGCLMVPVSKDFPAAVDSFLLLPSSECRPGRLLFILATFTAQRPISVRGLLDAVQKLSGDLRGLKRELYFAVPPELFDSFTEQHFDGLETEVDTIKMEQFAIEVPVLIQHFGSLGEQPSAKDESPHGLASEIPYLARLNCFEVDVPKALSSLVYRRICKTCRREGRFADLLRFVRVYAVFGQPRNKQGSGIMAHEFQLVKQKINKTEDEVRAVKVRLNTVEEQLGAGISEEMYSRLNCEWRLLMEDLTALRRLENLLIEQRIRSCRHALRSVEQFWKELPSATFAMSPEGYEILQLAPGTKFPQPCDVPAMLCRPCYRTLSEKIFASVANSGSSPRFLILGTPGKLSELSC</sequence>
<proteinExistence type="predicted"/>
<dbReference type="EMBL" id="GL378349">
    <property type="protein sequence ID" value="EFJ46691.1"/>
    <property type="molecule type" value="Genomic_DNA"/>
</dbReference>
<reference evidence="1 2" key="1">
    <citation type="journal article" date="2010" name="Science">
        <title>Genomic analysis of organismal complexity in the multicellular green alga Volvox carteri.</title>
        <authorList>
            <person name="Prochnik S.E."/>
            <person name="Umen J."/>
            <person name="Nedelcu A.M."/>
            <person name="Hallmann A."/>
            <person name="Miller S.M."/>
            <person name="Nishii I."/>
            <person name="Ferris P."/>
            <person name="Kuo A."/>
            <person name="Mitros T."/>
            <person name="Fritz-Laylin L.K."/>
            <person name="Hellsten U."/>
            <person name="Chapman J."/>
            <person name="Simakov O."/>
            <person name="Rensing S.A."/>
            <person name="Terry A."/>
            <person name="Pangilinan J."/>
            <person name="Kapitonov V."/>
            <person name="Jurka J."/>
            <person name="Salamov A."/>
            <person name="Shapiro H."/>
            <person name="Schmutz J."/>
            <person name="Grimwood J."/>
            <person name="Lindquist E."/>
            <person name="Lucas S."/>
            <person name="Grigoriev I.V."/>
            <person name="Schmitt R."/>
            <person name="Kirk D."/>
            <person name="Rokhsar D.S."/>
        </authorList>
    </citation>
    <scope>NUCLEOTIDE SEQUENCE [LARGE SCALE GENOMIC DNA]</scope>
    <source>
        <strain evidence="2">f. Nagariensis / Eve</strain>
    </source>
</reference>
<accession>D8U0S5</accession>
<dbReference type="PANTHER" id="PTHR33129:SF1">
    <property type="entry name" value="ATP-BINDING PROTEIN"/>
    <property type="match status" value="1"/>
</dbReference>
<dbReference type="PANTHER" id="PTHR33129">
    <property type="entry name" value="PROTEIN KINASE DOMAIN-CONTAINING PROTEIN-RELATED"/>
    <property type="match status" value="1"/>
</dbReference>
<evidence type="ECO:0000313" key="2">
    <source>
        <dbReference type="Proteomes" id="UP000001058"/>
    </source>
</evidence>